<sequence>MLPTKLFYRFATMPEVTTKNAEESRERKLNIKTAEEDNETVVIAKNSYITSRRLLAVSLAKIDNPGVARANAAVSVEKPEGDLEWARKNDGYTPLQQHILFWDRDGDGMIFPWDTYNGFRELGFNIIFSILATFIINVNFSYPTRLAYSWFPDPYFRVYLTSIHKAKHGSDSGTYDPEGRFIPQLFENLFSKWDKDGDGALTLRELFQLMHGHRCVADPFGWSAALFEWGTTWLLIQKDSKVYKEDLRAVYDGSLFWRIREARQTPTGWAQGWGLGGDGFIGGTKMFQ</sequence>
<dbReference type="GO" id="GO:0004497">
    <property type="term" value="F:monooxygenase activity"/>
    <property type="evidence" value="ECO:0007669"/>
    <property type="project" value="TreeGrafter"/>
</dbReference>
<accession>A0AAD6I5V6</accession>
<dbReference type="PANTHER" id="PTHR31495:SF0">
    <property type="entry name" value="BINDING PROTEIN CALEOSIN, PUTATIVE (AFU_ORTHOLOGUE AFUA_5G13750)-RELATED"/>
    <property type="match status" value="1"/>
</dbReference>
<dbReference type="GO" id="GO:0005509">
    <property type="term" value="F:calcium ion binding"/>
    <property type="evidence" value="ECO:0007669"/>
    <property type="project" value="InterPro"/>
</dbReference>
<dbReference type="InterPro" id="IPR002048">
    <property type="entry name" value="EF_hand_dom"/>
</dbReference>
<reference evidence="4" key="2">
    <citation type="submission" date="2023-01" db="EMBL/GenBank/DDBJ databases">
        <authorList>
            <person name="Petersen C."/>
        </authorList>
    </citation>
    <scope>NUCLEOTIDE SEQUENCE</scope>
    <source>
        <strain evidence="4">IBT 15450</strain>
    </source>
</reference>
<protein>
    <recommendedName>
        <fullName evidence="3">EF-hand domain-containing protein</fullName>
    </recommendedName>
</protein>
<comment type="caution">
    <text evidence="4">The sequence shown here is derived from an EMBL/GenBank/DDBJ whole genome shotgun (WGS) entry which is preliminary data.</text>
</comment>
<name>A0AAD6I5V6_PENCN</name>
<dbReference type="AlphaFoldDB" id="A0AAD6I5V6"/>
<dbReference type="InterPro" id="IPR011992">
    <property type="entry name" value="EF-hand-dom_pair"/>
</dbReference>
<dbReference type="Proteomes" id="UP001219568">
    <property type="component" value="Unassembled WGS sequence"/>
</dbReference>
<dbReference type="Pfam" id="PF05042">
    <property type="entry name" value="Caleosin"/>
    <property type="match status" value="1"/>
</dbReference>
<evidence type="ECO:0000313" key="5">
    <source>
        <dbReference type="Proteomes" id="UP001219568"/>
    </source>
</evidence>
<keyword evidence="5" id="KW-1185">Reference proteome</keyword>
<evidence type="ECO:0000256" key="1">
    <source>
        <dbReference type="ARBA" id="ARBA00006765"/>
    </source>
</evidence>
<feature type="domain" description="EF-hand" evidence="3">
    <location>
        <begin position="181"/>
        <end position="216"/>
    </location>
</feature>
<comment type="similarity">
    <text evidence="1">Belongs to the caleosin family.</text>
</comment>
<evidence type="ECO:0000313" key="4">
    <source>
        <dbReference type="EMBL" id="KAJ6034288.1"/>
    </source>
</evidence>
<dbReference type="PROSITE" id="PS00018">
    <property type="entry name" value="EF_HAND_1"/>
    <property type="match status" value="1"/>
</dbReference>
<gene>
    <name evidence="4" type="ORF">N7460_008463</name>
</gene>
<dbReference type="PROSITE" id="PS50222">
    <property type="entry name" value="EF_HAND_2"/>
    <property type="match status" value="1"/>
</dbReference>
<organism evidence="4 5">
    <name type="scientific">Penicillium canescens</name>
    <dbReference type="NCBI Taxonomy" id="5083"/>
    <lineage>
        <taxon>Eukaryota</taxon>
        <taxon>Fungi</taxon>
        <taxon>Dikarya</taxon>
        <taxon>Ascomycota</taxon>
        <taxon>Pezizomycotina</taxon>
        <taxon>Eurotiomycetes</taxon>
        <taxon>Eurotiomycetidae</taxon>
        <taxon>Eurotiales</taxon>
        <taxon>Aspergillaceae</taxon>
        <taxon>Penicillium</taxon>
    </lineage>
</organism>
<evidence type="ECO:0000256" key="2">
    <source>
        <dbReference type="ARBA" id="ARBA00022837"/>
    </source>
</evidence>
<dbReference type="EMBL" id="JAQJZL010000010">
    <property type="protein sequence ID" value="KAJ6034288.1"/>
    <property type="molecule type" value="Genomic_DNA"/>
</dbReference>
<proteinExistence type="inferred from homology"/>
<dbReference type="PANTHER" id="PTHR31495">
    <property type="entry name" value="PEROXYGENASE 3-RELATED"/>
    <property type="match status" value="1"/>
</dbReference>
<dbReference type="SUPFAM" id="SSF47473">
    <property type="entry name" value="EF-hand"/>
    <property type="match status" value="1"/>
</dbReference>
<keyword evidence="2" id="KW-0106">Calcium</keyword>
<reference evidence="4" key="1">
    <citation type="journal article" date="2023" name="IMA Fungus">
        <title>Comparative genomic study of the Penicillium genus elucidates a diverse pangenome and 15 lateral gene transfer events.</title>
        <authorList>
            <person name="Petersen C."/>
            <person name="Sorensen T."/>
            <person name="Nielsen M.R."/>
            <person name="Sondergaard T.E."/>
            <person name="Sorensen J.L."/>
            <person name="Fitzpatrick D.A."/>
            <person name="Frisvad J.C."/>
            <person name="Nielsen K.L."/>
        </authorList>
    </citation>
    <scope>NUCLEOTIDE SEQUENCE</scope>
    <source>
        <strain evidence="4">IBT 15450</strain>
    </source>
</reference>
<dbReference type="InterPro" id="IPR007736">
    <property type="entry name" value="Caleosin-related"/>
</dbReference>
<dbReference type="InterPro" id="IPR018247">
    <property type="entry name" value="EF_Hand_1_Ca_BS"/>
</dbReference>
<evidence type="ECO:0000259" key="3">
    <source>
        <dbReference type="PROSITE" id="PS50222"/>
    </source>
</evidence>